<sequence>MTYNFGLHFTQELGNSFGPPTDSWPASAEQVTPFFAIVVNVLGTDDAARWFEAARKAHQRVVVAERDRTHHFGFAHHLDVETEAHQEPTLPVVAAFEATKALYEITRRDSGVDVDVFFGCALRACSRGSGRTDSTPVAAGANA</sequence>
<dbReference type="RefSeq" id="WP_042492502.1">
    <property type="nucleotide sequence ID" value="NZ_BAABTN010000019.1"/>
</dbReference>
<dbReference type="EMBL" id="BJHY01000004">
    <property type="protein sequence ID" value="GDY80798.1"/>
    <property type="molecule type" value="Genomic_DNA"/>
</dbReference>
<evidence type="ECO:0000313" key="3">
    <source>
        <dbReference type="Proteomes" id="UP000299211"/>
    </source>
</evidence>
<evidence type="ECO:0000313" key="2">
    <source>
        <dbReference type="EMBL" id="GDY80798.1"/>
    </source>
</evidence>
<name>A0A4D4MEW0_STRAX</name>
<evidence type="ECO:0000313" key="4">
    <source>
        <dbReference type="Proteomes" id="UP000302139"/>
    </source>
</evidence>
<accession>A0A4D4MEW0</accession>
<reference evidence="1 4" key="2">
    <citation type="submission" date="2019-04" db="EMBL/GenBank/DDBJ databases">
        <title>Draft genome sequences of Streptomyces avermitilis NBRC 14893.</title>
        <authorList>
            <person name="Komaki H."/>
            <person name="Tamura T."/>
            <person name="Hosoyama A."/>
        </authorList>
    </citation>
    <scope>NUCLEOTIDE SEQUENCE [LARGE SCALE GENOMIC DNA]</scope>
    <source>
        <strain evidence="1 4">NBRC 14893</strain>
    </source>
</reference>
<dbReference type="Proteomes" id="UP000302139">
    <property type="component" value="Unassembled WGS sequence"/>
</dbReference>
<proteinExistence type="predicted"/>
<evidence type="ECO:0000313" key="1">
    <source>
        <dbReference type="EMBL" id="GDY70483.1"/>
    </source>
</evidence>
<reference evidence="2 3" key="1">
    <citation type="submission" date="2019-04" db="EMBL/GenBank/DDBJ databases">
        <title>Draft genome sequences of Streptomyces avermitilis ATCC 31267.</title>
        <authorList>
            <person name="Komaki H."/>
            <person name="Tamura T."/>
            <person name="Hosoyama A."/>
        </authorList>
    </citation>
    <scope>NUCLEOTIDE SEQUENCE [LARGE SCALE GENOMIC DNA]</scope>
    <source>
        <strain evidence="2 3">ATCC 31267</strain>
    </source>
</reference>
<organism evidence="1 4">
    <name type="scientific">Streptomyces avermitilis</name>
    <dbReference type="NCBI Taxonomy" id="33903"/>
    <lineage>
        <taxon>Bacteria</taxon>
        <taxon>Bacillati</taxon>
        <taxon>Actinomycetota</taxon>
        <taxon>Actinomycetes</taxon>
        <taxon>Kitasatosporales</taxon>
        <taxon>Streptomycetaceae</taxon>
        <taxon>Streptomyces</taxon>
    </lineage>
</organism>
<gene>
    <name evidence="1" type="ORF">SAV14893_098760</name>
    <name evidence="2" type="ORF">SAV31267_102830</name>
</gene>
<dbReference type="GeneID" id="91294684"/>
<comment type="caution">
    <text evidence="1">The sequence shown here is derived from an EMBL/GenBank/DDBJ whole genome shotgun (WGS) entry which is preliminary data.</text>
</comment>
<dbReference type="EMBL" id="BJHX01000005">
    <property type="protein sequence ID" value="GDY70483.1"/>
    <property type="molecule type" value="Genomic_DNA"/>
</dbReference>
<dbReference type="AlphaFoldDB" id="A0A4D4MEW0"/>
<protein>
    <submittedName>
        <fullName evidence="1">Uncharacterized protein</fullName>
    </submittedName>
</protein>
<dbReference type="STRING" id="33903.AQJ43_37615"/>
<dbReference type="Proteomes" id="UP000299211">
    <property type="component" value="Unassembled WGS sequence"/>
</dbReference>